<evidence type="ECO:0000256" key="11">
    <source>
        <dbReference type="ARBA" id="ARBA00022881"/>
    </source>
</evidence>
<dbReference type="PANTHER" id="PTHR43152">
    <property type="entry name" value="UVRABC SYSTEM PROTEIN A"/>
    <property type="match status" value="1"/>
</dbReference>
<gene>
    <name evidence="18" type="primary">uvrA</name>
    <name evidence="18" type="ORF">ETF27_05745</name>
</gene>
<reference evidence="19" key="1">
    <citation type="submission" date="2019-05" db="EMBL/GenBank/DDBJ databases">
        <title>Prevotella brunnea sp. nov., isolated from a wound of a patient.</title>
        <authorList>
            <person name="Buhl M."/>
        </authorList>
    </citation>
    <scope>NUCLEOTIDE SEQUENCE [LARGE SCALE GENOMIC DNA]</scope>
    <source>
        <strain evidence="19">A2672</strain>
    </source>
</reference>
<dbReference type="EMBL" id="SDIK01000038">
    <property type="protein sequence ID" value="TXJ62175.1"/>
    <property type="molecule type" value="Genomic_DNA"/>
</dbReference>
<dbReference type="GO" id="GO:0004518">
    <property type="term" value="F:nuclease activity"/>
    <property type="evidence" value="ECO:0007669"/>
    <property type="project" value="UniProtKB-KW"/>
</dbReference>
<dbReference type="InterPro" id="IPR041552">
    <property type="entry name" value="UvrA_DNA-bd"/>
</dbReference>
<evidence type="ECO:0000256" key="16">
    <source>
        <dbReference type="ARBA" id="ARBA00042156"/>
    </source>
</evidence>
<keyword evidence="6" id="KW-0227">DNA damage</keyword>
<dbReference type="OrthoDB" id="9809851at2"/>
<evidence type="ECO:0000256" key="9">
    <source>
        <dbReference type="ARBA" id="ARBA00022833"/>
    </source>
</evidence>
<evidence type="ECO:0000256" key="8">
    <source>
        <dbReference type="ARBA" id="ARBA00022771"/>
    </source>
</evidence>
<evidence type="ECO:0000256" key="4">
    <source>
        <dbReference type="ARBA" id="ARBA00022737"/>
    </source>
</evidence>
<evidence type="ECO:0000313" key="18">
    <source>
        <dbReference type="EMBL" id="TXJ62175.1"/>
    </source>
</evidence>
<evidence type="ECO:0000256" key="2">
    <source>
        <dbReference type="ARBA" id="ARBA00022490"/>
    </source>
</evidence>
<organism evidence="18 19">
    <name type="scientific">Prevotella brunnea</name>
    <dbReference type="NCBI Taxonomy" id="2508867"/>
    <lineage>
        <taxon>Bacteria</taxon>
        <taxon>Pseudomonadati</taxon>
        <taxon>Bacteroidota</taxon>
        <taxon>Bacteroidia</taxon>
        <taxon>Bacteroidales</taxon>
        <taxon>Prevotellaceae</taxon>
        <taxon>Prevotella</taxon>
    </lineage>
</organism>
<keyword evidence="2" id="KW-0963">Cytoplasm</keyword>
<dbReference type="GO" id="GO:0016887">
    <property type="term" value="F:ATP hydrolysis activity"/>
    <property type="evidence" value="ECO:0007669"/>
    <property type="project" value="InterPro"/>
</dbReference>
<dbReference type="Gene3D" id="3.40.50.300">
    <property type="entry name" value="P-loop containing nucleotide triphosphate hydrolases"/>
    <property type="match status" value="2"/>
</dbReference>
<dbReference type="RefSeq" id="WP_147785576.1">
    <property type="nucleotide sequence ID" value="NZ_SDIK01000038.1"/>
</dbReference>
<keyword evidence="13" id="KW-0234">DNA repair</keyword>
<comment type="subcellular location">
    <subcellularLocation>
        <location evidence="1">Cytoplasm</location>
    </subcellularLocation>
</comment>
<dbReference type="InterPro" id="IPR041102">
    <property type="entry name" value="UvrA_inter"/>
</dbReference>
<dbReference type="InterPro" id="IPR027417">
    <property type="entry name" value="P-loop_NTPase"/>
</dbReference>
<keyword evidence="3" id="KW-0479">Metal-binding</keyword>
<dbReference type="SUPFAM" id="SSF52540">
    <property type="entry name" value="P-loop containing nucleoside triphosphate hydrolases"/>
    <property type="match status" value="2"/>
</dbReference>
<dbReference type="Proteomes" id="UP000321612">
    <property type="component" value="Unassembled WGS sequence"/>
</dbReference>
<keyword evidence="8" id="KW-0863">Zinc-finger</keyword>
<dbReference type="Pfam" id="PF17760">
    <property type="entry name" value="UvrA_inter"/>
    <property type="match status" value="1"/>
</dbReference>
<proteinExistence type="inferred from homology"/>
<dbReference type="GO" id="GO:0006289">
    <property type="term" value="P:nucleotide-excision repair"/>
    <property type="evidence" value="ECO:0007669"/>
    <property type="project" value="InterPro"/>
</dbReference>
<dbReference type="NCBIfam" id="TIGR00630">
    <property type="entry name" value="uvra"/>
    <property type="match status" value="1"/>
</dbReference>
<keyword evidence="11" id="KW-0267">Excision nuclease</keyword>
<evidence type="ECO:0000256" key="15">
    <source>
        <dbReference type="ARBA" id="ARBA00039316"/>
    </source>
</evidence>
<evidence type="ECO:0000259" key="17">
    <source>
        <dbReference type="PROSITE" id="PS50893"/>
    </source>
</evidence>
<evidence type="ECO:0000313" key="19">
    <source>
        <dbReference type="Proteomes" id="UP000321612"/>
    </source>
</evidence>
<dbReference type="Gene3D" id="1.10.8.280">
    <property type="entry name" value="ABC transporter ATPase domain-like"/>
    <property type="match status" value="1"/>
</dbReference>
<keyword evidence="12" id="KW-0238">DNA-binding</keyword>
<dbReference type="GO" id="GO:0009380">
    <property type="term" value="C:excinuclease repair complex"/>
    <property type="evidence" value="ECO:0007669"/>
    <property type="project" value="InterPro"/>
</dbReference>
<feature type="domain" description="ABC transporter" evidence="17">
    <location>
        <begin position="604"/>
        <end position="946"/>
    </location>
</feature>
<keyword evidence="10" id="KW-0067">ATP-binding</keyword>
<name>A0A5C8GJP2_9BACT</name>
<evidence type="ECO:0000256" key="10">
    <source>
        <dbReference type="ARBA" id="ARBA00022840"/>
    </source>
</evidence>
<dbReference type="InterPro" id="IPR013815">
    <property type="entry name" value="ATP_grasp_subdomain_1"/>
</dbReference>
<dbReference type="PANTHER" id="PTHR43152:SF3">
    <property type="entry name" value="UVRABC SYSTEM PROTEIN A"/>
    <property type="match status" value="1"/>
</dbReference>
<evidence type="ECO:0000256" key="6">
    <source>
        <dbReference type="ARBA" id="ARBA00022763"/>
    </source>
</evidence>
<evidence type="ECO:0000256" key="14">
    <source>
        <dbReference type="ARBA" id="ARBA00038000"/>
    </source>
</evidence>
<keyword evidence="7" id="KW-0228">DNA excision</keyword>
<evidence type="ECO:0000256" key="3">
    <source>
        <dbReference type="ARBA" id="ARBA00022723"/>
    </source>
</evidence>
<dbReference type="GO" id="GO:0008270">
    <property type="term" value="F:zinc ion binding"/>
    <property type="evidence" value="ECO:0007669"/>
    <property type="project" value="UniProtKB-KW"/>
</dbReference>
<dbReference type="PROSITE" id="PS50893">
    <property type="entry name" value="ABC_TRANSPORTER_2"/>
    <property type="match status" value="1"/>
</dbReference>
<comment type="caution">
    <text evidence="18">The sequence shown here is derived from an EMBL/GenBank/DDBJ whole genome shotgun (WGS) entry which is preliminary data.</text>
</comment>
<dbReference type="GO" id="GO:0005524">
    <property type="term" value="F:ATP binding"/>
    <property type="evidence" value="ECO:0007669"/>
    <property type="project" value="UniProtKB-KW"/>
</dbReference>
<comment type="similarity">
    <text evidence="14">Belongs to the ABC transporter superfamily. UvrA family.</text>
</comment>
<accession>A0A5C8GJP2</accession>
<dbReference type="AlphaFoldDB" id="A0A5C8GJP2"/>
<dbReference type="Pfam" id="PF17755">
    <property type="entry name" value="UvrA_DNA-bind"/>
    <property type="match status" value="1"/>
</dbReference>
<evidence type="ECO:0000256" key="12">
    <source>
        <dbReference type="ARBA" id="ARBA00023125"/>
    </source>
</evidence>
<dbReference type="Gene3D" id="1.20.1580.10">
    <property type="entry name" value="ABC transporter ATPase like domain"/>
    <property type="match status" value="2"/>
</dbReference>
<keyword evidence="4" id="KW-0677">Repeat</keyword>
<keyword evidence="9" id="KW-0862">Zinc</keyword>
<keyword evidence="5" id="KW-0547">Nucleotide-binding</keyword>
<evidence type="ECO:0000256" key="5">
    <source>
        <dbReference type="ARBA" id="ARBA00022741"/>
    </source>
</evidence>
<sequence length="949" mass="106427">MKLDKNPSESHIEMRGVRVNNLDNVDVNIPRDRFIVIAGVSGSGKSSLAFDTLYAEGQRRYVESLSAYARQFLGRMQKPEVDFIEGLPPAIAIEQKVIARNPRSTVGTSTEIYEYLRLLYSRIGRTFSPISGNEVKKHSAGDVVEKVLSFAKGTKFYLLAPLQVHEGRSVREQLEMAMQQGYARLFADGEVVRIDDWLKDGEEAEHGTADVCLVIDRLTADDSQDAVSRLTDSCETAFHEGDGKLRLVVLPSRLTYEFSTRFEADGMQFEEPTDNLFSYSSPLGACPTCEGFGKVMGIDERLVIPNSSLSVYEGCVQCWHGEKMKSWKEAFCRLAAKDDFPIFKPYYELTRQEKDALWHGLPHEASLKPDERVCIDSFFRMVRDNQYKIQYRVMMHRYRGKTTCKDCNGKRLKKEATWVKIDGMAITDLVEMPIAALKDRFDHLELTETELKIGKRLLTEIKSRLQFLVDVGLGYLTLNRASNTLSGGESQRINLTTSLGSSLIGSLYILDEPSIGLHSRDTDRLIHVLKELQTMGNTVIVVEHDEEIIRAADYLIDVGPDAGRLGGKIVYAGRIPEKTNDEQKKQRLLKEFPGSHTLKYLMGEETIEVPKSRRQWNRFIEIKGCRMNNLKGIDATIPLNVFTVVTGVSGSGKSSLIKGTLYPALKRMLDEVADVPGEYASLGGDVSNVRHVEFVDQNPIGRSTRSNPATYVKAYDEIRKLFAEQPLSKQMGFAPQYFSFNTEGGRCEECKGAGVVTIEMQFMADLELECEACHGKRFKKEILDVTFNGKNINDVLDMTVSEAIAFFGKYKKKNIVERLKPLEDVGLGYIRLGQSSSTLSGGENQRVKLAYFIGQRNQEPTLFMFDEPTTGLHFHDIKRLLGAFDALIERGHSVLVIEHNLEVIKCADYILDIGPDGGDKGGKLVAKGTPEEVAKNSNSITGKYLLDKL</sequence>
<dbReference type="GO" id="GO:0003677">
    <property type="term" value="F:DNA binding"/>
    <property type="evidence" value="ECO:0007669"/>
    <property type="project" value="UniProtKB-KW"/>
</dbReference>
<evidence type="ECO:0000256" key="7">
    <source>
        <dbReference type="ARBA" id="ARBA00022769"/>
    </source>
</evidence>
<dbReference type="InterPro" id="IPR004602">
    <property type="entry name" value="UvrA"/>
</dbReference>
<evidence type="ECO:0000256" key="1">
    <source>
        <dbReference type="ARBA" id="ARBA00004496"/>
    </source>
</evidence>
<dbReference type="Gene3D" id="3.30.1490.20">
    <property type="entry name" value="ATP-grasp fold, A domain"/>
    <property type="match status" value="1"/>
</dbReference>
<keyword evidence="19" id="KW-1185">Reference proteome</keyword>
<dbReference type="InterPro" id="IPR003439">
    <property type="entry name" value="ABC_transporter-like_ATP-bd"/>
</dbReference>
<dbReference type="GO" id="GO:0005737">
    <property type="term" value="C:cytoplasm"/>
    <property type="evidence" value="ECO:0007669"/>
    <property type="project" value="UniProtKB-SubCell"/>
</dbReference>
<protein>
    <recommendedName>
        <fullName evidence="15">UvrABC system protein A</fullName>
    </recommendedName>
    <alternativeName>
        <fullName evidence="16">Excinuclease ABC subunit A</fullName>
    </alternativeName>
</protein>
<evidence type="ECO:0000256" key="13">
    <source>
        <dbReference type="ARBA" id="ARBA00023204"/>
    </source>
</evidence>